<feature type="transmembrane region" description="Helical" evidence="8">
    <location>
        <begin position="6"/>
        <end position="26"/>
    </location>
</feature>
<comment type="similarity">
    <text evidence="2">Belongs to the beta-class carbonic anhydrase family.</text>
</comment>
<comment type="cofactor">
    <cofactor evidence="7">
        <name>Zn(2+)</name>
        <dbReference type="ChEBI" id="CHEBI:29105"/>
    </cofactor>
    <text evidence="7">Binds 1 zinc ion per subunit.</text>
</comment>
<evidence type="ECO:0000313" key="10">
    <source>
        <dbReference type="EMBL" id="MFO7194239.1"/>
    </source>
</evidence>
<dbReference type="EMBL" id="QGUI02000395">
    <property type="protein sequence ID" value="MFO7194239.1"/>
    <property type="molecule type" value="Genomic_DNA"/>
</dbReference>
<dbReference type="Pfam" id="PF00484">
    <property type="entry name" value="Pro_CA"/>
    <property type="match status" value="1"/>
</dbReference>
<evidence type="ECO:0000256" key="4">
    <source>
        <dbReference type="ARBA" id="ARBA00022989"/>
    </source>
</evidence>
<feature type="transmembrane region" description="Helical" evidence="8">
    <location>
        <begin position="149"/>
        <end position="169"/>
    </location>
</feature>
<keyword evidence="7" id="KW-0862">Zinc</keyword>
<dbReference type="SMART" id="SM00947">
    <property type="entry name" value="Pro_CA"/>
    <property type="match status" value="1"/>
</dbReference>
<accession>A0ABD6FMD6</accession>
<sequence length="591" mass="60084">MARHDVLASLVVFLVAVPLSLGIALASGAPIAAGLIAAIAGGVVAGAAGGSPLQVSGPAAGLTVVMAETIDQFGWAVTCLITVIAGAIQIALGLSRVATAALAISPAIVHGMLAGIGVTIVLSQLHIVLGGSPQSSALANIADLPGQLAGHHDTAVLLGVGTIAVLLVWSRVPAPLRHVPGPLVAVTATTVVAALTSADVSRVDVAGGLLSLDLVPELPQRGWPQVLMAALTVALIASVESLLSAVAVDRLHSGPRAKLNRELVGQGLANMASGACGGLPVTGVIVRSSANVAAGARTRASAILHGVWILLFVALLAGLLEQIPLAVLAGLLVHVGAKLVAPHHIGTVRAHGDLPVYAVTLISVVVLDLLVGVLTGIAVSLLLTLHRRVRARIHGEETGPGRWRVSIEGAVTALAVPRLSRVLGSVQAGSVVTIELVADYVDHAAFEYLSTWKHGHERAGGRVNVIEVGHTWFGRKGAPVHTSGGFRAWLHALAPRQRGQRTITGPGLPQAMSRSGALVIACTDAPVLPNLHPPAPAGDIVTVRTEGNTVPTARTGPAGSVVASIEFAVRVLQVRKIVVCGHSGCRAKRAR</sequence>
<protein>
    <submittedName>
        <fullName evidence="10">SulP family inorganic anion transporter</fullName>
    </submittedName>
</protein>
<dbReference type="Pfam" id="PF00916">
    <property type="entry name" value="Sulfate_transp"/>
    <property type="match status" value="1"/>
</dbReference>
<feature type="binding site" evidence="7">
    <location>
        <position position="582"/>
    </location>
    <ligand>
        <name>Zn(2+)</name>
        <dbReference type="ChEBI" id="CHEBI:29105"/>
    </ligand>
</feature>
<reference evidence="10 11" key="1">
    <citation type="journal article" date="2021" name="BMC Genomics">
        <title>Genome-resolved metagenome and metatranscriptome analyses of thermophilic composting reveal key bacterial players and their metabolic interactions.</title>
        <authorList>
            <person name="Braga L.P.P."/>
            <person name="Pereira R.V."/>
            <person name="Martins L.F."/>
            <person name="Moura L.M.S."/>
            <person name="Sanchez F.B."/>
            <person name="Patane J.S.L."/>
            <person name="da Silva A.M."/>
            <person name="Setubal J.C."/>
        </authorList>
    </citation>
    <scope>NUCLEOTIDE SEQUENCE [LARGE SCALE GENOMIC DNA]</scope>
    <source>
        <strain evidence="10">ZC4RG45</strain>
    </source>
</reference>
<feature type="transmembrane region" description="Helical" evidence="8">
    <location>
        <begin position="107"/>
        <end position="129"/>
    </location>
</feature>
<keyword evidence="7" id="KW-0479">Metal-binding</keyword>
<feature type="binding site" evidence="7">
    <location>
        <position position="524"/>
    </location>
    <ligand>
        <name>Zn(2+)</name>
        <dbReference type="ChEBI" id="CHEBI:29105"/>
    </ligand>
</feature>
<feature type="domain" description="SLC26A/SulP transporter" evidence="9">
    <location>
        <begin position="3"/>
        <end position="345"/>
    </location>
</feature>
<evidence type="ECO:0000256" key="8">
    <source>
        <dbReference type="SAM" id="Phobius"/>
    </source>
</evidence>
<evidence type="ECO:0000256" key="1">
    <source>
        <dbReference type="ARBA" id="ARBA00004141"/>
    </source>
</evidence>
<dbReference type="InterPro" id="IPR036874">
    <property type="entry name" value="Carbonic_anhydrase_sf"/>
</dbReference>
<feature type="transmembrane region" description="Helical" evidence="8">
    <location>
        <begin position="73"/>
        <end position="95"/>
    </location>
</feature>
<dbReference type="Gene3D" id="3.40.1050.10">
    <property type="entry name" value="Carbonic anhydrase"/>
    <property type="match status" value="1"/>
</dbReference>
<dbReference type="InterPro" id="IPR011547">
    <property type="entry name" value="SLC26A/SulP_dom"/>
</dbReference>
<comment type="caution">
    <text evidence="10">The sequence shown here is derived from an EMBL/GenBank/DDBJ whole genome shotgun (WGS) entry which is preliminary data.</text>
</comment>
<dbReference type="Proteomes" id="UP000249324">
    <property type="component" value="Unassembled WGS sequence"/>
</dbReference>
<proteinExistence type="inferred from homology"/>
<feature type="binding site" evidence="7">
    <location>
        <position position="585"/>
    </location>
    <ligand>
        <name>Zn(2+)</name>
        <dbReference type="ChEBI" id="CHEBI:29105"/>
    </ligand>
</feature>
<evidence type="ECO:0000256" key="2">
    <source>
        <dbReference type="ARBA" id="ARBA00006217"/>
    </source>
</evidence>
<feature type="transmembrane region" description="Helical" evidence="8">
    <location>
        <begin position="33"/>
        <end position="53"/>
    </location>
</feature>
<dbReference type="InterPro" id="IPR001902">
    <property type="entry name" value="SLC26A/SulP_fam"/>
</dbReference>
<comment type="subcellular location">
    <subcellularLocation>
        <location evidence="1">Membrane</location>
        <topology evidence="1">Multi-pass membrane protein</topology>
    </subcellularLocation>
</comment>
<evidence type="ECO:0000256" key="7">
    <source>
        <dbReference type="PIRSR" id="PIRSR601765-1"/>
    </source>
</evidence>
<feature type="binding site" evidence="7">
    <location>
        <position position="522"/>
    </location>
    <ligand>
        <name>Zn(2+)</name>
        <dbReference type="ChEBI" id="CHEBI:29105"/>
    </ligand>
</feature>
<name>A0ABD6FMD6_9PSEU</name>
<evidence type="ECO:0000256" key="3">
    <source>
        <dbReference type="ARBA" id="ARBA00022692"/>
    </source>
</evidence>
<keyword evidence="3 8" id="KW-0812">Transmembrane</keyword>
<feature type="transmembrane region" description="Helical" evidence="8">
    <location>
        <begin position="307"/>
        <end position="336"/>
    </location>
</feature>
<feature type="transmembrane region" description="Helical" evidence="8">
    <location>
        <begin position="356"/>
        <end position="383"/>
    </location>
</feature>
<feature type="non-terminal residue" evidence="10">
    <location>
        <position position="591"/>
    </location>
</feature>
<keyword evidence="4 8" id="KW-1133">Transmembrane helix</keyword>
<keyword evidence="5 8" id="KW-0472">Membrane</keyword>
<evidence type="ECO:0000259" key="9">
    <source>
        <dbReference type="Pfam" id="PF00916"/>
    </source>
</evidence>
<comment type="function">
    <text evidence="6">Catalyzes the reversible hydration of carbon dioxide to form bicarbonate.</text>
</comment>
<dbReference type="GO" id="GO:0004089">
    <property type="term" value="F:carbonate dehydratase activity"/>
    <property type="evidence" value="ECO:0007669"/>
    <property type="project" value="UniProtKB-ARBA"/>
</dbReference>
<dbReference type="AlphaFoldDB" id="A0ABD6FMD6"/>
<gene>
    <name evidence="10" type="ORF">DIU77_018515</name>
</gene>
<organism evidence="10 11">
    <name type="scientific">Thermocrispum agreste</name>
    <dbReference type="NCBI Taxonomy" id="37925"/>
    <lineage>
        <taxon>Bacteria</taxon>
        <taxon>Bacillati</taxon>
        <taxon>Actinomycetota</taxon>
        <taxon>Actinomycetes</taxon>
        <taxon>Pseudonocardiales</taxon>
        <taxon>Pseudonocardiaceae</taxon>
        <taxon>Thermocrispum</taxon>
    </lineage>
</organism>
<evidence type="ECO:0000313" key="11">
    <source>
        <dbReference type="Proteomes" id="UP000249324"/>
    </source>
</evidence>
<dbReference type="InterPro" id="IPR001765">
    <property type="entry name" value="Carbonic_anhydrase"/>
</dbReference>
<feature type="transmembrane region" description="Helical" evidence="8">
    <location>
        <begin position="223"/>
        <end position="248"/>
    </location>
</feature>
<evidence type="ECO:0000256" key="6">
    <source>
        <dbReference type="ARBA" id="ARBA00024993"/>
    </source>
</evidence>
<dbReference type="GO" id="GO:0016020">
    <property type="term" value="C:membrane"/>
    <property type="evidence" value="ECO:0007669"/>
    <property type="project" value="UniProtKB-SubCell"/>
</dbReference>
<dbReference type="SUPFAM" id="SSF53056">
    <property type="entry name" value="beta-carbonic anhydrase, cab"/>
    <property type="match status" value="1"/>
</dbReference>
<dbReference type="PANTHER" id="PTHR11814">
    <property type="entry name" value="SULFATE TRANSPORTER"/>
    <property type="match status" value="1"/>
</dbReference>
<evidence type="ECO:0000256" key="5">
    <source>
        <dbReference type="ARBA" id="ARBA00023136"/>
    </source>
</evidence>